<feature type="transmembrane region" description="Helical" evidence="1">
    <location>
        <begin position="297"/>
        <end position="313"/>
    </location>
</feature>
<feature type="transmembrane region" description="Helical" evidence="1">
    <location>
        <begin position="163"/>
        <end position="191"/>
    </location>
</feature>
<feature type="transmembrane region" description="Helical" evidence="1">
    <location>
        <begin position="28"/>
        <end position="47"/>
    </location>
</feature>
<dbReference type="Proteomes" id="UP001181247">
    <property type="component" value="Unassembled WGS sequence"/>
</dbReference>
<feature type="transmembrane region" description="Helical" evidence="1">
    <location>
        <begin position="6"/>
        <end position="21"/>
    </location>
</feature>
<evidence type="ECO:0000256" key="1">
    <source>
        <dbReference type="SAM" id="Phobius"/>
    </source>
</evidence>
<reference evidence="2" key="1">
    <citation type="submission" date="2023-10" db="EMBL/GenBank/DDBJ databases">
        <title>Genome of Potential pathogenic bacteria in Crohn's disease.</title>
        <authorList>
            <person name="Rodriguez-Palacios A."/>
        </authorList>
    </citation>
    <scope>NUCLEOTIDE SEQUENCE</scope>
    <source>
        <strain evidence="2">CavFT-hAR50</strain>
    </source>
</reference>
<accession>A0AAE4IEE6</accession>
<keyword evidence="1" id="KW-1133">Transmembrane helix</keyword>
<dbReference type="Pfam" id="PF14897">
    <property type="entry name" value="EpsG"/>
    <property type="match status" value="1"/>
</dbReference>
<feature type="transmembrane region" description="Helical" evidence="1">
    <location>
        <begin position="87"/>
        <end position="109"/>
    </location>
</feature>
<keyword evidence="1" id="KW-0812">Transmembrane</keyword>
<keyword evidence="1" id="KW-0472">Membrane</keyword>
<dbReference type="InterPro" id="IPR049458">
    <property type="entry name" value="EpsG-like"/>
</dbReference>
<dbReference type="AlphaFoldDB" id="A0AAE4IEE6"/>
<feature type="transmembrane region" description="Helical" evidence="1">
    <location>
        <begin position="272"/>
        <end position="291"/>
    </location>
</feature>
<name>A0AAE4IEE6_BACUN</name>
<proteinExistence type="predicted"/>
<comment type="caution">
    <text evidence="2">The sequence shown here is derived from an EMBL/GenBank/DDBJ whole genome shotgun (WGS) entry which is preliminary data.</text>
</comment>
<feature type="transmembrane region" description="Helical" evidence="1">
    <location>
        <begin position="116"/>
        <end position="132"/>
    </location>
</feature>
<feature type="transmembrane region" description="Helical" evidence="1">
    <location>
        <begin position="197"/>
        <end position="214"/>
    </location>
</feature>
<gene>
    <name evidence="2" type="ORF">RVH16_10590</name>
</gene>
<feature type="transmembrane region" description="Helical" evidence="1">
    <location>
        <begin position="325"/>
        <end position="343"/>
    </location>
</feature>
<dbReference type="EMBL" id="JAWDEU010000002">
    <property type="protein sequence ID" value="MDU0245156.1"/>
    <property type="molecule type" value="Genomic_DNA"/>
</dbReference>
<organism evidence="2 3">
    <name type="scientific">Bacteroides uniformis</name>
    <dbReference type="NCBI Taxonomy" id="820"/>
    <lineage>
        <taxon>Bacteria</taxon>
        <taxon>Pseudomonadati</taxon>
        <taxon>Bacteroidota</taxon>
        <taxon>Bacteroidia</taxon>
        <taxon>Bacteroidales</taxon>
        <taxon>Bacteroidaceae</taxon>
        <taxon>Bacteroides</taxon>
    </lineage>
</organism>
<dbReference type="RefSeq" id="WP_118264423.1">
    <property type="nucleotide sequence ID" value="NZ_CP072239.1"/>
</dbReference>
<protein>
    <submittedName>
        <fullName evidence="2">EpsG family protein</fullName>
    </submittedName>
</protein>
<sequence length="360" mass="42460">MIYFIVLIFSVYSFSFLYVHGKKSFANYIYASVFCIILWTIVQGGQYNVGTDYFTYLYYFDNPYSLSYFSDKGEWGFYFLIKFCHNIGVTGQGVFVVITLLESVLFFIICIKFDKNNPEIFILLYIVLSSLFHNQMNAVRQSIAVYFVTLSILYLIDKRWKEFVLLIVIAFTFHNSVLLFILLLPSFFLIWKQYKSSTYLLLLILSSVFIFLPVENLVRELTLLLPNYSHYAESEYLAEVPFLGKITKVFLLPIYLYSLVVLKSNFLSTREYRLFVVGIIAYSLKNICLVSSVTNRIGFYFMLLSIFPIYYLLRYLQKTRQTKKVYLVYCILILSYCVKVLLFPKGEYSYNSIYNFIYSL</sequence>
<evidence type="ECO:0000313" key="2">
    <source>
        <dbReference type="EMBL" id="MDU0245156.1"/>
    </source>
</evidence>
<evidence type="ECO:0000313" key="3">
    <source>
        <dbReference type="Proteomes" id="UP001181247"/>
    </source>
</evidence>